<evidence type="ECO:0000313" key="3">
    <source>
        <dbReference type="Proteomes" id="UP000662857"/>
    </source>
</evidence>
<evidence type="ECO:0000313" key="2">
    <source>
        <dbReference type="EMBL" id="QSB16441.1"/>
    </source>
</evidence>
<name>A0A895YFU1_9ACTN</name>
<accession>A0A895YFU1</accession>
<dbReference type="AlphaFoldDB" id="A0A895YFU1"/>
<reference evidence="2" key="1">
    <citation type="submission" date="2021-02" db="EMBL/GenBank/DDBJ databases">
        <title>Natrosporangium hydrolyticum gen. nov., sp. nov, a haloalkaliphilic actinobacterium from a soda solonchak soil.</title>
        <authorList>
            <person name="Sorokin D.Y."/>
            <person name="Khijniak T.V."/>
            <person name="Zakharycheva A.P."/>
            <person name="Boueva O.V."/>
            <person name="Ariskina E.V."/>
            <person name="Hahnke R.L."/>
            <person name="Bunk B."/>
            <person name="Sproer C."/>
            <person name="Schumann P."/>
            <person name="Evtushenko L.I."/>
            <person name="Kublanov I.V."/>
        </authorList>
    </citation>
    <scope>NUCLEOTIDE SEQUENCE</scope>
    <source>
        <strain evidence="2">DSM 106523</strain>
    </source>
</reference>
<keyword evidence="3" id="KW-1185">Reference proteome</keyword>
<gene>
    <name evidence="2" type="ORF">JQS43_09250</name>
</gene>
<dbReference type="EMBL" id="CP070499">
    <property type="protein sequence ID" value="QSB16441.1"/>
    <property type="molecule type" value="Genomic_DNA"/>
</dbReference>
<dbReference type="RefSeq" id="WP_239678657.1">
    <property type="nucleotide sequence ID" value="NZ_CP070499.1"/>
</dbReference>
<evidence type="ECO:0000256" key="1">
    <source>
        <dbReference type="SAM" id="MobiDB-lite"/>
    </source>
</evidence>
<dbReference type="Proteomes" id="UP000662857">
    <property type="component" value="Chromosome"/>
</dbReference>
<protein>
    <submittedName>
        <fullName evidence="2">Uncharacterized protein</fullName>
    </submittedName>
</protein>
<feature type="region of interest" description="Disordered" evidence="1">
    <location>
        <begin position="1"/>
        <end position="30"/>
    </location>
</feature>
<dbReference type="KEGG" id="nhy:JQS43_09250"/>
<proteinExistence type="predicted"/>
<sequence>MPDAQSRSEVTDPHLLVPPMRREPDPAPEGALSNRILAAIDESRRFLAQCRAAGPHPAAESDEVQARIMRRGGCPTVEHYQRVFQIEGMPAEQARAEACRMVEADRELLARYPAA</sequence>
<organism evidence="2 3">
    <name type="scientific">Natronosporangium hydrolyticum</name>
    <dbReference type="NCBI Taxonomy" id="2811111"/>
    <lineage>
        <taxon>Bacteria</taxon>
        <taxon>Bacillati</taxon>
        <taxon>Actinomycetota</taxon>
        <taxon>Actinomycetes</taxon>
        <taxon>Micromonosporales</taxon>
        <taxon>Micromonosporaceae</taxon>
        <taxon>Natronosporangium</taxon>
    </lineage>
</organism>